<dbReference type="eggNOG" id="KOG3037">
    <property type="taxonomic scope" value="Eukaryota"/>
</dbReference>
<dbReference type="SMR" id="B4JM95"/>
<evidence type="ECO:0000256" key="5">
    <source>
        <dbReference type="ARBA" id="ARBA00023242"/>
    </source>
</evidence>
<keyword evidence="8" id="KW-1185">Reference proteome</keyword>
<dbReference type="GO" id="GO:0005737">
    <property type="term" value="C:cytoplasm"/>
    <property type="evidence" value="ECO:0007669"/>
    <property type="project" value="UniProtKB-SubCell"/>
</dbReference>
<accession>B4JM95</accession>
<dbReference type="OrthoDB" id="340431at2759"/>
<evidence type="ECO:0000256" key="3">
    <source>
        <dbReference type="ARBA" id="ARBA00022490"/>
    </source>
</evidence>
<evidence type="ECO:0000256" key="1">
    <source>
        <dbReference type="ARBA" id="ARBA00004123"/>
    </source>
</evidence>
<keyword evidence="3" id="KW-0963">Cytoplasm</keyword>
<dbReference type="Gene3D" id="2.30.29.70">
    <property type="entry name" value="Proteasomal ubiquitin receptor Rpn13/ADRM1"/>
    <property type="match status" value="1"/>
</dbReference>
<dbReference type="InParanoid" id="B4JM95"/>
<dbReference type="PhylomeDB" id="B4JM95"/>
<dbReference type="HOGENOM" id="CLU_2199635_0_0_1"/>
<dbReference type="PANTHER" id="PTHR12225:SF0">
    <property type="entry name" value="PROTEASOMAL UBIQUITIN RECEPTOR ADRM1"/>
    <property type="match status" value="1"/>
</dbReference>
<dbReference type="GO" id="GO:0061133">
    <property type="term" value="F:endopeptidase activator activity"/>
    <property type="evidence" value="ECO:0007669"/>
    <property type="project" value="TreeGrafter"/>
</dbReference>
<dbReference type="InterPro" id="IPR038633">
    <property type="entry name" value="Rpn13/ADRM1_Pru_sf"/>
</dbReference>
<organism evidence="8">
    <name type="scientific">Drosophila grimshawi</name>
    <name type="common">Hawaiian fruit fly</name>
    <name type="synonym">Idiomyia grimshawi</name>
    <dbReference type="NCBI Taxonomy" id="7222"/>
    <lineage>
        <taxon>Eukaryota</taxon>
        <taxon>Metazoa</taxon>
        <taxon>Ecdysozoa</taxon>
        <taxon>Arthropoda</taxon>
        <taxon>Hexapoda</taxon>
        <taxon>Insecta</taxon>
        <taxon>Pterygota</taxon>
        <taxon>Neoptera</taxon>
        <taxon>Endopterygota</taxon>
        <taxon>Diptera</taxon>
        <taxon>Brachycera</taxon>
        <taxon>Muscomorpha</taxon>
        <taxon>Ephydroidea</taxon>
        <taxon>Drosophilidae</taxon>
        <taxon>Drosophila</taxon>
        <taxon>Hawaiian Drosophila</taxon>
    </lineage>
</organism>
<evidence type="ECO:0000313" key="7">
    <source>
        <dbReference type="EMBL" id="EDV91856.1"/>
    </source>
</evidence>
<dbReference type="InterPro" id="IPR044868">
    <property type="entry name" value="Rpn13/ADRM1_Pru"/>
</dbReference>
<evidence type="ECO:0000256" key="4">
    <source>
        <dbReference type="ARBA" id="ARBA00022942"/>
    </source>
</evidence>
<dbReference type="InterPro" id="IPR006773">
    <property type="entry name" value="Rpn13/ADRM1"/>
</dbReference>
<feature type="domain" description="Pru" evidence="6">
    <location>
        <begin position="1"/>
        <end position="95"/>
    </location>
</feature>
<reference evidence="7 8" key="1">
    <citation type="journal article" date="2007" name="Nature">
        <title>Evolution of genes and genomes on the Drosophila phylogeny.</title>
        <authorList>
            <consortium name="Drosophila 12 Genomes Consortium"/>
            <person name="Clark A.G."/>
            <person name="Eisen M.B."/>
            <person name="Smith D.R."/>
            <person name="Bergman C.M."/>
            <person name="Oliver B."/>
            <person name="Markow T.A."/>
            <person name="Kaufman T.C."/>
            <person name="Kellis M."/>
            <person name="Gelbart W."/>
            <person name="Iyer V.N."/>
            <person name="Pollard D.A."/>
            <person name="Sackton T.B."/>
            <person name="Larracuente A.M."/>
            <person name="Singh N.D."/>
            <person name="Abad J.P."/>
            <person name="Abt D.N."/>
            <person name="Adryan B."/>
            <person name="Aguade M."/>
            <person name="Akashi H."/>
            <person name="Anderson W.W."/>
            <person name="Aquadro C.F."/>
            <person name="Ardell D.H."/>
            <person name="Arguello R."/>
            <person name="Artieri C.G."/>
            <person name="Barbash D.A."/>
            <person name="Barker D."/>
            <person name="Barsanti P."/>
            <person name="Batterham P."/>
            <person name="Batzoglou S."/>
            <person name="Begun D."/>
            <person name="Bhutkar A."/>
            <person name="Blanco E."/>
            <person name="Bosak S.A."/>
            <person name="Bradley R.K."/>
            <person name="Brand A.D."/>
            <person name="Brent M.R."/>
            <person name="Brooks A.N."/>
            <person name="Brown R.H."/>
            <person name="Butlin R.K."/>
            <person name="Caggese C."/>
            <person name="Calvi B.R."/>
            <person name="Bernardo de Carvalho A."/>
            <person name="Caspi A."/>
            <person name="Castrezana S."/>
            <person name="Celniker S.E."/>
            <person name="Chang J.L."/>
            <person name="Chapple C."/>
            <person name="Chatterji S."/>
            <person name="Chinwalla A."/>
            <person name="Civetta A."/>
            <person name="Clifton S.W."/>
            <person name="Comeron J.M."/>
            <person name="Costello J.C."/>
            <person name="Coyne J.A."/>
            <person name="Daub J."/>
            <person name="David R.G."/>
            <person name="Delcher A.L."/>
            <person name="Delehaunty K."/>
            <person name="Do C.B."/>
            <person name="Ebling H."/>
            <person name="Edwards K."/>
            <person name="Eickbush T."/>
            <person name="Evans J.D."/>
            <person name="Filipski A."/>
            <person name="Findeiss S."/>
            <person name="Freyhult E."/>
            <person name="Fulton L."/>
            <person name="Fulton R."/>
            <person name="Garcia A.C."/>
            <person name="Gardiner A."/>
            <person name="Garfield D.A."/>
            <person name="Garvin B.E."/>
            <person name="Gibson G."/>
            <person name="Gilbert D."/>
            <person name="Gnerre S."/>
            <person name="Godfrey J."/>
            <person name="Good R."/>
            <person name="Gotea V."/>
            <person name="Gravely B."/>
            <person name="Greenberg A.J."/>
            <person name="Griffiths-Jones S."/>
            <person name="Gross S."/>
            <person name="Guigo R."/>
            <person name="Gustafson E.A."/>
            <person name="Haerty W."/>
            <person name="Hahn M.W."/>
            <person name="Halligan D.L."/>
            <person name="Halpern A.L."/>
            <person name="Halter G.M."/>
            <person name="Han M.V."/>
            <person name="Heger A."/>
            <person name="Hillier L."/>
            <person name="Hinrichs A.S."/>
            <person name="Holmes I."/>
            <person name="Hoskins R.A."/>
            <person name="Hubisz M.J."/>
            <person name="Hultmark D."/>
            <person name="Huntley M.A."/>
            <person name="Jaffe D.B."/>
            <person name="Jagadeeshan S."/>
            <person name="Jeck W.R."/>
            <person name="Johnson J."/>
            <person name="Jones C.D."/>
            <person name="Jordan W.C."/>
            <person name="Karpen G.H."/>
            <person name="Kataoka E."/>
            <person name="Keightley P.D."/>
            <person name="Kheradpour P."/>
            <person name="Kirkness E.F."/>
            <person name="Koerich L.B."/>
            <person name="Kristiansen K."/>
            <person name="Kudrna D."/>
            <person name="Kulathinal R.J."/>
            <person name="Kumar S."/>
            <person name="Kwok R."/>
            <person name="Lander E."/>
            <person name="Langley C.H."/>
            <person name="Lapoint R."/>
            <person name="Lazzaro B.P."/>
            <person name="Lee S.J."/>
            <person name="Levesque L."/>
            <person name="Li R."/>
            <person name="Lin C.F."/>
            <person name="Lin M.F."/>
            <person name="Lindblad-Toh K."/>
            <person name="Llopart A."/>
            <person name="Long M."/>
            <person name="Low L."/>
            <person name="Lozovsky E."/>
            <person name="Lu J."/>
            <person name="Luo M."/>
            <person name="Machado C.A."/>
            <person name="Makalowski W."/>
            <person name="Marzo M."/>
            <person name="Matsuda M."/>
            <person name="Matzkin L."/>
            <person name="McAllister B."/>
            <person name="McBride C.S."/>
            <person name="McKernan B."/>
            <person name="McKernan K."/>
            <person name="Mendez-Lago M."/>
            <person name="Minx P."/>
            <person name="Mollenhauer M.U."/>
            <person name="Montooth K."/>
            <person name="Mount S.M."/>
            <person name="Mu X."/>
            <person name="Myers E."/>
            <person name="Negre B."/>
            <person name="Newfeld S."/>
            <person name="Nielsen R."/>
            <person name="Noor M.A."/>
            <person name="O'Grady P."/>
            <person name="Pachter L."/>
            <person name="Papaceit M."/>
            <person name="Parisi M.J."/>
            <person name="Parisi M."/>
            <person name="Parts L."/>
            <person name="Pedersen J.S."/>
            <person name="Pesole G."/>
            <person name="Phillippy A.M."/>
            <person name="Ponting C.P."/>
            <person name="Pop M."/>
            <person name="Porcelli D."/>
            <person name="Powell J.R."/>
            <person name="Prohaska S."/>
            <person name="Pruitt K."/>
            <person name="Puig M."/>
            <person name="Quesneville H."/>
            <person name="Ram K.R."/>
            <person name="Rand D."/>
            <person name="Rasmussen M.D."/>
            <person name="Reed L.K."/>
            <person name="Reenan R."/>
            <person name="Reily A."/>
            <person name="Remington K.A."/>
            <person name="Rieger T.T."/>
            <person name="Ritchie M.G."/>
            <person name="Robin C."/>
            <person name="Rogers Y.H."/>
            <person name="Rohde C."/>
            <person name="Rozas J."/>
            <person name="Rubenfield M.J."/>
            <person name="Ruiz A."/>
            <person name="Russo S."/>
            <person name="Salzberg S.L."/>
            <person name="Sanchez-Gracia A."/>
            <person name="Saranga D.J."/>
            <person name="Sato H."/>
            <person name="Schaeffer S.W."/>
            <person name="Schatz M.C."/>
            <person name="Schlenke T."/>
            <person name="Schwartz R."/>
            <person name="Segarra C."/>
            <person name="Singh R.S."/>
            <person name="Sirot L."/>
            <person name="Sirota M."/>
            <person name="Sisneros N.B."/>
            <person name="Smith C.D."/>
            <person name="Smith T.F."/>
            <person name="Spieth J."/>
            <person name="Stage D.E."/>
            <person name="Stark A."/>
            <person name="Stephan W."/>
            <person name="Strausberg R.L."/>
            <person name="Strempel S."/>
            <person name="Sturgill D."/>
            <person name="Sutton G."/>
            <person name="Sutton G.G."/>
            <person name="Tao W."/>
            <person name="Teichmann S."/>
            <person name="Tobari Y.N."/>
            <person name="Tomimura Y."/>
            <person name="Tsolas J.M."/>
            <person name="Valente V.L."/>
            <person name="Venter E."/>
            <person name="Venter J.C."/>
            <person name="Vicario S."/>
            <person name="Vieira F.G."/>
            <person name="Vilella A.J."/>
            <person name="Villasante A."/>
            <person name="Walenz B."/>
            <person name="Wang J."/>
            <person name="Wasserman M."/>
            <person name="Watts T."/>
            <person name="Wilson D."/>
            <person name="Wilson R.K."/>
            <person name="Wing R.A."/>
            <person name="Wolfner M.F."/>
            <person name="Wong A."/>
            <person name="Wong G.K."/>
            <person name="Wu C.I."/>
            <person name="Wu G."/>
            <person name="Yamamoto D."/>
            <person name="Yang H.P."/>
            <person name="Yang S.P."/>
            <person name="Yorke J.A."/>
            <person name="Yoshida K."/>
            <person name="Zdobnov E."/>
            <person name="Zhang P."/>
            <person name="Zhang Y."/>
            <person name="Zimin A.V."/>
            <person name="Baldwin J."/>
            <person name="Abdouelleil A."/>
            <person name="Abdulkadir J."/>
            <person name="Abebe A."/>
            <person name="Abera B."/>
            <person name="Abreu J."/>
            <person name="Acer S.C."/>
            <person name="Aftuck L."/>
            <person name="Alexander A."/>
            <person name="An P."/>
            <person name="Anderson E."/>
            <person name="Anderson S."/>
            <person name="Arachi H."/>
            <person name="Azer M."/>
            <person name="Bachantsang P."/>
            <person name="Barry A."/>
            <person name="Bayul T."/>
            <person name="Berlin A."/>
            <person name="Bessette D."/>
            <person name="Bloom T."/>
            <person name="Blye J."/>
            <person name="Boguslavskiy L."/>
            <person name="Bonnet C."/>
            <person name="Boukhgalter B."/>
            <person name="Bourzgui I."/>
            <person name="Brown A."/>
            <person name="Cahill P."/>
            <person name="Channer S."/>
            <person name="Cheshatsang Y."/>
            <person name="Chuda L."/>
            <person name="Citroen M."/>
            <person name="Collymore A."/>
            <person name="Cooke P."/>
            <person name="Costello M."/>
            <person name="D'Aco K."/>
            <person name="Daza R."/>
            <person name="De Haan G."/>
            <person name="DeGray S."/>
            <person name="DeMaso C."/>
            <person name="Dhargay N."/>
            <person name="Dooley K."/>
            <person name="Dooley E."/>
            <person name="Doricent M."/>
            <person name="Dorje P."/>
            <person name="Dorjee K."/>
            <person name="Dupes A."/>
            <person name="Elong R."/>
            <person name="Falk J."/>
            <person name="Farina A."/>
            <person name="Faro S."/>
            <person name="Ferguson D."/>
            <person name="Fisher S."/>
            <person name="Foley C.D."/>
            <person name="Franke A."/>
            <person name="Friedrich D."/>
            <person name="Gadbois L."/>
            <person name="Gearin G."/>
            <person name="Gearin C.R."/>
            <person name="Giannoukos G."/>
            <person name="Goode T."/>
            <person name="Graham J."/>
            <person name="Grandbois E."/>
            <person name="Grewal S."/>
            <person name="Gyaltsen K."/>
            <person name="Hafez N."/>
            <person name="Hagos B."/>
            <person name="Hall J."/>
            <person name="Henson C."/>
            <person name="Hollinger A."/>
            <person name="Honan T."/>
            <person name="Huard M.D."/>
            <person name="Hughes L."/>
            <person name="Hurhula B."/>
            <person name="Husby M.E."/>
            <person name="Kamat A."/>
            <person name="Kanga B."/>
            <person name="Kashin S."/>
            <person name="Khazanovich D."/>
            <person name="Kisner P."/>
            <person name="Lance K."/>
            <person name="Lara M."/>
            <person name="Lee W."/>
            <person name="Lennon N."/>
            <person name="Letendre F."/>
            <person name="LeVine R."/>
            <person name="Lipovsky A."/>
            <person name="Liu X."/>
            <person name="Liu J."/>
            <person name="Liu S."/>
            <person name="Lokyitsang T."/>
            <person name="Lokyitsang Y."/>
            <person name="Lubonja R."/>
            <person name="Lui A."/>
            <person name="MacDonald P."/>
            <person name="Magnisalis V."/>
            <person name="Maru K."/>
            <person name="Matthews C."/>
            <person name="McCusker W."/>
            <person name="McDonough S."/>
            <person name="Mehta T."/>
            <person name="Meldrim J."/>
            <person name="Meneus L."/>
            <person name="Mihai O."/>
            <person name="Mihalev A."/>
            <person name="Mihova T."/>
            <person name="Mittelman R."/>
            <person name="Mlenga V."/>
            <person name="Montmayeur A."/>
            <person name="Mulrain L."/>
            <person name="Navidi A."/>
            <person name="Naylor J."/>
            <person name="Negash T."/>
            <person name="Nguyen T."/>
            <person name="Nguyen N."/>
            <person name="Nicol R."/>
            <person name="Norbu C."/>
            <person name="Norbu N."/>
            <person name="Novod N."/>
            <person name="O'Neill B."/>
            <person name="Osman S."/>
            <person name="Markiewicz E."/>
            <person name="Oyono O.L."/>
            <person name="Patti C."/>
            <person name="Phunkhang P."/>
            <person name="Pierre F."/>
            <person name="Priest M."/>
            <person name="Raghuraman S."/>
            <person name="Rege F."/>
            <person name="Reyes R."/>
            <person name="Rise C."/>
            <person name="Rogov P."/>
            <person name="Ross K."/>
            <person name="Ryan E."/>
            <person name="Settipalli S."/>
            <person name="Shea T."/>
            <person name="Sherpa N."/>
            <person name="Shi L."/>
            <person name="Shih D."/>
            <person name="Sparrow T."/>
            <person name="Spaulding J."/>
            <person name="Stalker J."/>
            <person name="Stange-Thomann N."/>
            <person name="Stavropoulos S."/>
            <person name="Stone C."/>
            <person name="Strader C."/>
            <person name="Tesfaye S."/>
            <person name="Thomson T."/>
            <person name="Thoulutsang Y."/>
            <person name="Thoulutsang D."/>
            <person name="Topham K."/>
            <person name="Topping I."/>
            <person name="Tsamla T."/>
            <person name="Vassiliev H."/>
            <person name="Vo A."/>
            <person name="Wangchuk T."/>
            <person name="Wangdi T."/>
            <person name="Weiand M."/>
            <person name="Wilkinson J."/>
            <person name="Wilson A."/>
            <person name="Yadav S."/>
            <person name="Young G."/>
            <person name="Yu Q."/>
            <person name="Zembek L."/>
            <person name="Zhong D."/>
            <person name="Zimmer A."/>
            <person name="Zwirko Z."/>
            <person name="Jaffe D.B."/>
            <person name="Alvarez P."/>
            <person name="Brockman W."/>
            <person name="Butler J."/>
            <person name="Chin C."/>
            <person name="Gnerre S."/>
            <person name="Grabherr M."/>
            <person name="Kleber M."/>
            <person name="Mauceli E."/>
            <person name="MacCallum I."/>
        </authorList>
    </citation>
    <scope>NUCLEOTIDE SEQUENCE [LARGE SCALE GENOMIC DNA]</scope>
    <source>
        <strain evidence="8">Tucson 15287-2541.00</strain>
    </source>
</reference>
<keyword evidence="5" id="KW-0539">Nucleus</keyword>
<evidence type="ECO:0000256" key="2">
    <source>
        <dbReference type="ARBA" id="ARBA00004496"/>
    </source>
</evidence>
<dbReference type="GO" id="GO:0008541">
    <property type="term" value="C:proteasome regulatory particle, lid subcomplex"/>
    <property type="evidence" value="ECO:0007669"/>
    <property type="project" value="TreeGrafter"/>
</dbReference>
<dbReference type="PANTHER" id="PTHR12225">
    <property type="entry name" value="ADHESION REGULATING MOLECULE 1 110 KDA CELL MEMBRANE GLYCOPROTEIN"/>
    <property type="match status" value="1"/>
</dbReference>
<dbReference type="GO" id="GO:0005634">
    <property type="term" value="C:nucleus"/>
    <property type="evidence" value="ECO:0007669"/>
    <property type="project" value="UniProtKB-SubCell"/>
</dbReference>
<dbReference type="Proteomes" id="UP000001070">
    <property type="component" value="Unassembled WGS sequence"/>
</dbReference>
<evidence type="ECO:0000259" key="6">
    <source>
        <dbReference type="PROSITE" id="PS51917"/>
    </source>
</evidence>
<dbReference type="AlphaFoldDB" id="B4JM95"/>
<gene>
    <name evidence="7" type="primary">Dgri\GH24600</name>
    <name evidence="7" type="ORF">Dgri_GH24600</name>
</gene>
<sequence>MIEPDARRGVIYLQYDQRRELHFCWKDRDAGSVEVDIVTVPGNLEFRRVEPCKTGRVYVLKFRGSTNRMFFWMQDPRHNLDDVFCARVNELLNAVQMPTEKSTIELAK</sequence>
<proteinExistence type="predicted"/>
<name>B4JM95_DROGR</name>
<dbReference type="EMBL" id="CH916371">
    <property type="protein sequence ID" value="EDV91856.1"/>
    <property type="molecule type" value="Genomic_DNA"/>
</dbReference>
<dbReference type="STRING" id="7222.B4JM95"/>
<evidence type="ECO:0000313" key="8">
    <source>
        <dbReference type="Proteomes" id="UP000001070"/>
    </source>
</evidence>
<dbReference type="OMA" id="YWMQETS"/>
<comment type="subcellular location">
    <subcellularLocation>
        <location evidence="2">Cytoplasm</location>
    </subcellularLocation>
    <subcellularLocation>
        <location evidence="1">Nucleus</location>
    </subcellularLocation>
</comment>
<protein>
    <submittedName>
        <fullName evidence="7">GH24600</fullName>
    </submittedName>
</protein>
<dbReference type="PROSITE" id="PS51917">
    <property type="entry name" value="PRU"/>
    <property type="match status" value="1"/>
</dbReference>
<dbReference type="Pfam" id="PF04683">
    <property type="entry name" value="Rpn13_ADRM1_Pru"/>
    <property type="match status" value="1"/>
</dbReference>
<dbReference type="GO" id="GO:0070628">
    <property type="term" value="F:proteasome binding"/>
    <property type="evidence" value="ECO:0007669"/>
    <property type="project" value="TreeGrafter"/>
</dbReference>
<keyword evidence="4" id="KW-0647">Proteasome</keyword>